<feature type="region of interest" description="Disordered" evidence="2">
    <location>
        <begin position="30"/>
        <end position="52"/>
    </location>
</feature>
<name>A0A915ACF1_PARUN</name>
<dbReference type="WBParaSite" id="PgR003_g034_t01">
    <property type="protein sequence ID" value="PgR003_g034_t01"/>
    <property type="gene ID" value="PgR003_g034"/>
</dbReference>
<evidence type="ECO:0000259" key="4">
    <source>
        <dbReference type="Pfam" id="PF02520"/>
    </source>
</evidence>
<sequence>MNYLAMLSFVLSFLFHLAINGAAEPRSDGLFPGGFRGEEPMNHPHPRRFSEGPKSEFSRICSPWHPFGRWWLPDFLKNVSIEGMNGFCDIVRNENLTKAETEQQLDQWAHHQGEEVYEKFKDYTDQKNQMRDNIEQKIQELIANISKFIDDQEKILHDTSLTSRQEKEQLMDLMMKTDWVVVRLARMIKKEADFLAGEHRRGACPACGPRFPPMQWPFPPMSRPFPPMPRPFPQHGFDFGPDMPGRGSQFPGDDGEPYEPYGPFNQEERFEQNELPRQNVPYGHNGPWTA</sequence>
<protein>
    <submittedName>
        <fullName evidence="6">SXP/RAL-2 family protein Ani s 5-like cation-binding domain-containing protein</fullName>
    </submittedName>
</protein>
<feature type="region of interest" description="Disordered" evidence="2">
    <location>
        <begin position="240"/>
        <end position="290"/>
    </location>
</feature>
<feature type="chain" id="PRO_5037823722" evidence="3">
    <location>
        <begin position="24"/>
        <end position="290"/>
    </location>
</feature>
<dbReference type="InterPro" id="IPR003677">
    <property type="entry name" value="ANIS5_cation-bd"/>
</dbReference>
<reference evidence="6" key="1">
    <citation type="submission" date="2022-11" db="UniProtKB">
        <authorList>
            <consortium name="WormBaseParasite"/>
        </authorList>
    </citation>
    <scope>IDENTIFICATION</scope>
</reference>
<evidence type="ECO:0000313" key="5">
    <source>
        <dbReference type="Proteomes" id="UP000887569"/>
    </source>
</evidence>
<accession>A0A915ACF1</accession>
<feature type="domain" description="SXP/RAL-2 family protein Ani s 5-like cation-binding" evidence="4">
    <location>
        <begin position="85"/>
        <end position="176"/>
    </location>
</feature>
<dbReference type="PANTHER" id="PTHR21593:SF36">
    <property type="entry name" value="DUF148 DOMAIN-CONTAINING PROTEIN-RELATED"/>
    <property type="match status" value="1"/>
</dbReference>
<feature type="coiled-coil region" evidence="1">
    <location>
        <begin position="120"/>
        <end position="151"/>
    </location>
</feature>
<evidence type="ECO:0000256" key="3">
    <source>
        <dbReference type="SAM" id="SignalP"/>
    </source>
</evidence>
<dbReference type="AlphaFoldDB" id="A0A915ACF1"/>
<keyword evidence="3" id="KW-0732">Signal</keyword>
<organism evidence="5 6">
    <name type="scientific">Parascaris univalens</name>
    <name type="common">Nematode worm</name>
    <dbReference type="NCBI Taxonomy" id="6257"/>
    <lineage>
        <taxon>Eukaryota</taxon>
        <taxon>Metazoa</taxon>
        <taxon>Ecdysozoa</taxon>
        <taxon>Nematoda</taxon>
        <taxon>Chromadorea</taxon>
        <taxon>Rhabditida</taxon>
        <taxon>Spirurina</taxon>
        <taxon>Ascaridomorpha</taxon>
        <taxon>Ascaridoidea</taxon>
        <taxon>Ascarididae</taxon>
        <taxon>Parascaris</taxon>
    </lineage>
</organism>
<dbReference type="PANTHER" id="PTHR21593">
    <property type="entry name" value="PRION-LIKE- Q/N-RICH -DOMAIN-BEARING PROTEIN PROTEIN"/>
    <property type="match status" value="1"/>
</dbReference>
<evidence type="ECO:0000256" key="1">
    <source>
        <dbReference type="SAM" id="Coils"/>
    </source>
</evidence>
<dbReference type="Pfam" id="PF02520">
    <property type="entry name" value="ANIS5_cation-bd"/>
    <property type="match status" value="1"/>
</dbReference>
<evidence type="ECO:0000313" key="6">
    <source>
        <dbReference type="WBParaSite" id="PgR003_g034_t01"/>
    </source>
</evidence>
<dbReference type="Proteomes" id="UP000887569">
    <property type="component" value="Unplaced"/>
</dbReference>
<feature type="signal peptide" evidence="3">
    <location>
        <begin position="1"/>
        <end position="23"/>
    </location>
</feature>
<proteinExistence type="predicted"/>
<dbReference type="InterPro" id="IPR052823">
    <property type="entry name" value="SXP/RAL-2_related"/>
</dbReference>
<keyword evidence="5" id="KW-1185">Reference proteome</keyword>
<keyword evidence="1" id="KW-0175">Coiled coil</keyword>
<feature type="compositionally biased region" description="Basic and acidic residues" evidence="2">
    <location>
        <begin position="36"/>
        <end position="52"/>
    </location>
</feature>
<evidence type="ECO:0000256" key="2">
    <source>
        <dbReference type="SAM" id="MobiDB-lite"/>
    </source>
</evidence>